<dbReference type="HOGENOM" id="CLU_1802284_0_0_0"/>
<keyword evidence="1" id="KW-0812">Transmembrane</keyword>
<dbReference type="Proteomes" id="UP000030661">
    <property type="component" value="Unassembled WGS sequence"/>
</dbReference>
<protein>
    <submittedName>
        <fullName evidence="2">Uncharacterized protein</fullName>
    </submittedName>
</protein>
<dbReference type="STRING" id="1499967.U27_03009"/>
<feature type="transmembrane region" description="Helical" evidence="1">
    <location>
        <begin position="58"/>
        <end position="77"/>
    </location>
</feature>
<sequence>MIKGQSLISWFLLIVWIVLLPLRVAGQSQNREFASAGPATIEVSGYEENLQQRDAEQLRWMGMILLGILGLLGLQMYKRFVKSGQFSQEDVAIFREQRQLMLKELACLDQQYALGKMSENLYLAERRQRKQQLIELTILCQIL</sequence>
<organism evidence="2 3">
    <name type="scientific">Vecturithrix granuli</name>
    <dbReference type="NCBI Taxonomy" id="1499967"/>
    <lineage>
        <taxon>Bacteria</taxon>
        <taxon>Candidatus Moduliflexota</taxon>
        <taxon>Candidatus Vecturitrichia</taxon>
        <taxon>Candidatus Vecturitrichales</taxon>
        <taxon>Candidatus Vecturitrichaceae</taxon>
        <taxon>Candidatus Vecturithrix</taxon>
    </lineage>
</organism>
<accession>A0A081BUP2</accession>
<keyword evidence="1" id="KW-1133">Transmembrane helix</keyword>
<proteinExistence type="predicted"/>
<evidence type="ECO:0000313" key="2">
    <source>
        <dbReference type="EMBL" id="GAK56047.1"/>
    </source>
</evidence>
<dbReference type="AlphaFoldDB" id="A0A081BUP2"/>
<name>A0A081BUP2_VECG1</name>
<reference evidence="2 3" key="1">
    <citation type="journal article" date="2015" name="PeerJ">
        <title>First genomic representation of candidate bacterial phylum KSB3 points to enhanced environmental sensing as a trigger of wastewater bulking.</title>
        <authorList>
            <person name="Sekiguchi Y."/>
            <person name="Ohashi A."/>
            <person name="Parks D.H."/>
            <person name="Yamauchi T."/>
            <person name="Tyson G.W."/>
            <person name="Hugenholtz P."/>
        </authorList>
    </citation>
    <scope>NUCLEOTIDE SEQUENCE [LARGE SCALE GENOMIC DNA]</scope>
</reference>
<dbReference type="EMBL" id="DF820464">
    <property type="protein sequence ID" value="GAK56047.1"/>
    <property type="molecule type" value="Genomic_DNA"/>
</dbReference>
<evidence type="ECO:0000256" key="1">
    <source>
        <dbReference type="SAM" id="Phobius"/>
    </source>
</evidence>
<keyword evidence="1" id="KW-0472">Membrane</keyword>
<keyword evidence="3" id="KW-1185">Reference proteome</keyword>
<evidence type="ECO:0000313" key="3">
    <source>
        <dbReference type="Proteomes" id="UP000030661"/>
    </source>
</evidence>
<gene>
    <name evidence="2" type="ORF">U27_03009</name>
</gene>